<dbReference type="RefSeq" id="WP_067012645.1">
    <property type="nucleotide sequence ID" value="NZ_FLOB01000001.1"/>
</dbReference>
<dbReference type="SUPFAM" id="SSF46689">
    <property type="entry name" value="Homeodomain-like"/>
    <property type="match status" value="2"/>
</dbReference>
<feature type="domain" description="HTH araC/xylS-type" evidence="5">
    <location>
        <begin position="177"/>
        <end position="274"/>
    </location>
</feature>
<dbReference type="OrthoDB" id="9809338at2"/>
<dbReference type="PANTHER" id="PTHR46796:SF2">
    <property type="entry name" value="TRANSCRIPTIONAL REGULATORY PROTEIN"/>
    <property type="match status" value="1"/>
</dbReference>
<dbReference type="STRING" id="1792290.MSP8886_00676"/>
<dbReference type="InterPro" id="IPR003313">
    <property type="entry name" value="AraC-bd"/>
</dbReference>
<gene>
    <name evidence="6" type="primary">soxS</name>
    <name evidence="6" type="ORF">MSP8886_00676</name>
</gene>
<accession>A0A1A8T6H9</accession>
<evidence type="ECO:0000256" key="1">
    <source>
        <dbReference type="ARBA" id="ARBA00023015"/>
    </source>
</evidence>
<dbReference type="Gene3D" id="1.10.10.60">
    <property type="entry name" value="Homeodomain-like"/>
    <property type="match status" value="2"/>
</dbReference>
<dbReference type="InterPro" id="IPR014710">
    <property type="entry name" value="RmlC-like_jellyroll"/>
</dbReference>
<dbReference type="GO" id="GO:0043565">
    <property type="term" value="F:sequence-specific DNA binding"/>
    <property type="evidence" value="ECO:0007669"/>
    <property type="project" value="InterPro"/>
</dbReference>
<dbReference type="SUPFAM" id="SSF51215">
    <property type="entry name" value="Regulatory protein AraC"/>
    <property type="match status" value="1"/>
</dbReference>
<dbReference type="InterPro" id="IPR037923">
    <property type="entry name" value="HTH-like"/>
</dbReference>
<sequence>MTPTTHPIFWRDAALPYIELRQVLEGERVRYSPHTHQEWSIGAVLDGQSEFFSDGRLHQVKAGSLVFMNPNVVHACNPRQDSPWAYYMMHIEPSWLANVLYLHGLRSVGDWQNTRLDTLTIPSFYQDFVALCQAIMSHQLTVMEKEGLLIDYFVALFRYLDTRDGGEETLLPPNRLYLVASYLDQHCLEEMSLDLISEKFGYSTSYLVRAFKRHFNMTPHAYRLNRRVQLGKQALKQGQAISSVAQTVGFSDQAHFQRVFKQRVAATPDQYRRSMSS</sequence>
<keyword evidence="3" id="KW-0010">Activator</keyword>
<dbReference type="AlphaFoldDB" id="A0A1A8T6H9"/>
<organism evidence="6 7">
    <name type="scientific">Marinomonas spartinae</name>
    <dbReference type="NCBI Taxonomy" id="1792290"/>
    <lineage>
        <taxon>Bacteria</taxon>
        <taxon>Pseudomonadati</taxon>
        <taxon>Pseudomonadota</taxon>
        <taxon>Gammaproteobacteria</taxon>
        <taxon>Oceanospirillales</taxon>
        <taxon>Oceanospirillaceae</taxon>
        <taxon>Marinomonas</taxon>
    </lineage>
</organism>
<dbReference type="InterPro" id="IPR018062">
    <property type="entry name" value="HTH_AraC-typ_CS"/>
</dbReference>
<dbReference type="Gene3D" id="2.60.120.10">
    <property type="entry name" value="Jelly Rolls"/>
    <property type="match status" value="1"/>
</dbReference>
<dbReference type="InterPro" id="IPR020449">
    <property type="entry name" value="Tscrpt_reg_AraC-type_HTH"/>
</dbReference>
<keyword evidence="2" id="KW-0238">DNA-binding</keyword>
<evidence type="ECO:0000256" key="2">
    <source>
        <dbReference type="ARBA" id="ARBA00023125"/>
    </source>
</evidence>
<evidence type="ECO:0000256" key="3">
    <source>
        <dbReference type="ARBA" id="ARBA00023159"/>
    </source>
</evidence>
<dbReference type="Pfam" id="PF02311">
    <property type="entry name" value="AraC_binding"/>
    <property type="match status" value="1"/>
</dbReference>
<evidence type="ECO:0000313" key="6">
    <source>
        <dbReference type="EMBL" id="SBS26694.1"/>
    </source>
</evidence>
<dbReference type="EMBL" id="FLOB01000001">
    <property type="protein sequence ID" value="SBS26694.1"/>
    <property type="molecule type" value="Genomic_DNA"/>
</dbReference>
<protein>
    <submittedName>
        <fullName evidence="6">Regulatory protein SoxS</fullName>
    </submittedName>
</protein>
<evidence type="ECO:0000256" key="4">
    <source>
        <dbReference type="ARBA" id="ARBA00023163"/>
    </source>
</evidence>
<keyword evidence="4" id="KW-0804">Transcription</keyword>
<dbReference type="Proteomes" id="UP000092544">
    <property type="component" value="Unassembled WGS sequence"/>
</dbReference>
<dbReference type="InterPro" id="IPR018060">
    <property type="entry name" value="HTH_AraC"/>
</dbReference>
<dbReference type="InterPro" id="IPR050204">
    <property type="entry name" value="AraC_XylS_family_regulators"/>
</dbReference>
<dbReference type="Pfam" id="PF12833">
    <property type="entry name" value="HTH_18"/>
    <property type="match status" value="1"/>
</dbReference>
<evidence type="ECO:0000259" key="5">
    <source>
        <dbReference type="PROSITE" id="PS01124"/>
    </source>
</evidence>
<name>A0A1A8T6H9_9GAMM</name>
<keyword evidence="1" id="KW-0805">Transcription regulation</keyword>
<dbReference type="GO" id="GO:0003700">
    <property type="term" value="F:DNA-binding transcription factor activity"/>
    <property type="evidence" value="ECO:0007669"/>
    <property type="project" value="InterPro"/>
</dbReference>
<dbReference type="InterPro" id="IPR009057">
    <property type="entry name" value="Homeodomain-like_sf"/>
</dbReference>
<evidence type="ECO:0000313" key="7">
    <source>
        <dbReference type="Proteomes" id="UP000092544"/>
    </source>
</evidence>
<reference evidence="6 7" key="1">
    <citation type="submission" date="2016-06" db="EMBL/GenBank/DDBJ databases">
        <authorList>
            <person name="Kjaerup R.B."/>
            <person name="Dalgaard T.S."/>
            <person name="Juul-Madsen H.R."/>
        </authorList>
    </citation>
    <scope>NUCLEOTIDE SEQUENCE [LARGE SCALE GENOMIC DNA]</scope>
    <source>
        <strain evidence="6 7">CECT 8886</strain>
    </source>
</reference>
<dbReference type="PANTHER" id="PTHR46796">
    <property type="entry name" value="HTH-TYPE TRANSCRIPTIONAL ACTIVATOR RHAS-RELATED"/>
    <property type="match status" value="1"/>
</dbReference>
<dbReference type="PROSITE" id="PS00041">
    <property type="entry name" value="HTH_ARAC_FAMILY_1"/>
    <property type="match status" value="1"/>
</dbReference>
<dbReference type="SMART" id="SM00342">
    <property type="entry name" value="HTH_ARAC"/>
    <property type="match status" value="1"/>
</dbReference>
<dbReference type="PROSITE" id="PS01124">
    <property type="entry name" value="HTH_ARAC_FAMILY_2"/>
    <property type="match status" value="1"/>
</dbReference>
<dbReference type="PRINTS" id="PR00032">
    <property type="entry name" value="HTHARAC"/>
</dbReference>
<keyword evidence="7" id="KW-1185">Reference proteome</keyword>
<proteinExistence type="predicted"/>